<feature type="region of interest" description="Disordered" evidence="1">
    <location>
        <begin position="431"/>
        <end position="453"/>
    </location>
</feature>
<accession>A0A1A6A087</accession>
<reference evidence="3" key="2">
    <citation type="submission" date="2013-07" db="EMBL/GenBank/DDBJ databases">
        <authorList>
            <consortium name="The Broad Institute Genome Sequencing Platform"/>
            <person name="Cuomo C."/>
            <person name="Litvintseva A."/>
            <person name="Chen Y."/>
            <person name="Heitman J."/>
            <person name="Sun S."/>
            <person name="Springer D."/>
            <person name="Dromer F."/>
            <person name="Young S.K."/>
            <person name="Zeng Q."/>
            <person name="Gargeya S."/>
            <person name="Fitzgerald M."/>
            <person name="Abouelleil A."/>
            <person name="Alvarado L."/>
            <person name="Berlin A.M."/>
            <person name="Chapman S.B."/>
            <person name="Dewar J."/>
            <person name="Goldberg J."/>
            <person name="Griggs A."/>
            <person name="Gujja S."/>
            <person name="Hansen M."/>
            <person name="Howarth C."/>
            <person name="Imamovic A."/>
            <person name="Larimer J."/>
            <person name="McCowan C."/>
            <person name="Murphy C."/>
            <person name="Pearson M."/>
            <person name="Priest M."/>
            <person name="Roberts A."/>
            <person name="Saif S."/>
            <person name="Shea T."/>
            <person name="Sykes S."/>
            <person name="Wortman J."/>
            <person name="Nusbaum C."/>
            <person name="Birren B."/>
        </authorList>
    </citation>
    <scope>NUCLEOTIDE SEQUENCE</scope>
    <source>
        <strain evidence="3">CBS 10117</strain>
    </source>
</reference>
<dbReference type="AlphaFoldDB" id="A0A1A6A087"/>
<dbReference type="OrthoDB" id="2575502at2759"/>
<dbReference type="VEuPathDB" id="FungiDB:I303_05740"/>
<sequence length="494" mass="54519">MPNFLKALFGPSTMRVHRKAKTQCQAQARERSHEVLKPCISHRGGKGRGTPEADISGEWQDPAQFQGGLLDDVIELCSQIIDTATEIQSSSSNTQRHPYLLSRIITLLESQREELRSVNRFTGQKKFPALVTLKQIYRKVQSALHDIIQMMDNDAEERLTSLIKSLEEGPDYLIDVILITSIIHQASIISIPLSNEIRIILDKAINSRSTLVGFREGSERILSITLALDEDSREDIESQQAFYAIRELIKQLQTRIFPTKPTMSGSRNSSSSSTPTPLHLPPSPAAASISSSASSIAASPEPDFTSMSSKQLLEQFGTGAGTGTKTTPLPGLSSYQSTTYPSYSIPLVPAHSGTRAGSVSSANSDSESDPEIWEYRGNRLTASALQLVLSQEMQMAADSSGQYAGEVSWDDLRKIWIPKHVAKLKVSDLTNQVDNPDQDPEGLEGELPDTTPAGFKLKEEDEWGNKIGWYDNGSGVKEMYYLEEPVFELRDDDD</sequence>
<dbReference type="RefSeq" id="XP_018261303.1">
    <property type="nucleotide sequence ID" value="XM_018409031.1"/>
</dbReference>
<keyword evidence="4" id="KW-1185">Reference proteome</keyword>
<dbReference type="EMBL" id="CP144536">
    <property type="protein sequence ID" value="WWC63119.1"/>
    <property type="molecule type" value="Genomic_DNA"/>
</dbReference>
<proteinExistence type="predicted"/>
<evidence type="ECO:0000313" key="3">
    <source>
        <dbReference type="EMBL" id="WWC63119.1"/>
    </source>
</evidence>
<dbReference type="Proteomes" id="UP000078595">
    <property type="component" value="Chromosome 7"/>
</dbReference>
<feature type="compositionally biased region" description="Acidic residues" evidence="1">
    <location>
        <begin position="436"/>
        <end position="447"/>
    </location>
</feature>
<gene>
    <name evidence="2" type="ORF">I303_05740</name>
    <name evidence="3" type="ORF">I303_105719</name>
</gene>
<feature type="compositionally biased region" description="Polar residues" evidence="1">
    <location>
        <begin position="259"/>
        <end position="268"/>
    </location>
</feature>
<feature type="compositionally biased region" description="Low complexity" evidence="1">
    <location>
        <begin position="285"/>
        <end position="300"/>
    </location>
</feature>
<evidence type="ECO:0000256" key="1">
    <source>
        <dbReference type="SAM" id="MobiDB-lite"/>
    </source>
</evidence>
<reference evidence="3" key="3">
    <citation type="submission" date="2024-02" db="EMBL/GenBank/DDBJ databases">
        <title>Comparative genomics of Cryptococcus and Kwoniella reveals pathogenesis evolution and contrasting modes of karyotype evolution via chromosome fusion or intercentromeric recombination.</title>
        <authorList>
            <person name="Coelho M.A."/>
            <person name="David-Palma M."/>
            <person name="Shea T."/>
            <person name="Bowers K."/>
            <person name="McGinley-Smith S."/>
            <person name="Mohammad A.W."/>
            <person name="Gnirke A."/>
            <person name="Yurkov A.M."/>
            <person name="Nowrousian M."/>
            <person name="Sun S."/>
            <person name="Cuomo C.A."/>
            <person name="Heitman J."/>
        </authorList>
    </citation>
    <scope>NUCLEOTIDE SEQUENCE</scope>
    <source>
        <strain evidence="3">CBS 10117</strain>
    </source>
</reference>
<evidence type="ECO:0000313" key="2">
    <source>
        <dbReference type="EMBL" id="OBR83461.1"/>
    </source>
</evidence>
<reference evidence="2" key="1">
    <citation type="submission" date="2013-07" db="EMBL/GenBank/DDBJ databases">
        <title>The Genome Sequence of Cryptococcus dejecticola CBS10117.</title>
        <authorList>
            <consortium name="The Broad Institute Genome Sequencing Platform"/>
            <person name="Cuomo C."/>
            <person name="Litvintseva A."/>
            <person name="Chen Y."/>
            <person name="Heitman J."/>
            <person name="Sun S."/>
            <person name="Springer D."/>
            <person name="Dromer F."/>
            <person name="Young S.K."/>
            <person name="Zeng Q."/>
            <person name="Gargeya S."/>
            <person name="Fitzgerald M."/>
            <person name="Abouelleil A."/>
            <person name="Alvarado L."/>
            <person name="Berlin A.M."/>
            <person name="Chapman S.B."/>
            <person name="Dewar J."/>
            <person name="Goldberg J."/>
            <person name="Griggs A."/>
            <person name="Gujja S."/>
            <person name="Hansen M."/>
            <person name="Howarth C."/>
            <person name="Imamovic A."/>
            <person name="Larimer J."/>
            <person name="McCowan C."/>
            <person name="Murphy C."/>
            <person name="Pearson M."/>
            <person name="Priest M."/>
            <person name="Roberts A."/>
            <person name="Saif S."/>
            <person name="Shea T."/>
            <person name="Sykes S."/>
            <person name="Wortman J."/>
            <person name="Nusbaum C."/>
            <person name="Birren B."/>
        </authorList>
    </citation>
    <scope>NUCLEOTIDE SEQUENCE [LARGE SCALE GENOMIC DNA]</scope>
    <source>
        <strain evidence="2">CBS 10117</strain>
    </source>
</reference>
<evidence type="ECO:0000313" key="4">
    <source>
        <dbReference type="Proteomes" id="UP000078595"/>
    </source>
</evidence>
<feature type="region of interest" description="Disordered" evidence="1">
    <location>
        <begin position="259"/>
        <end position="307"/>
    </location>
</feature>
<dbReference type="EMBL" id="KI894033">
    <property type="protein sequence ID" value="OBR83461.1"/>
    <property type="molecule type" value="Genomic_DNA"/>
</dbReference>
<dbReference type="GeneID" id="28969439"/>
<organism evidence="2">
    <name type="scientific">Kwoniella dejecticola CBS 10117</name>
    <dbReference type="NCBI Taxonomy" id="1296121"/>
    <lineage>
        <taxon>Eukaryota</taxon>
        <taxon>Fungi</taxon>
        <taxon>Dikarya</taxon>
        <taxon>Basidiomycota</taxon>
        <taxon>Agaricomycotina</taxon>
        <taxon>Tremellomycetes</taxon>
        <taxon>Tremellales</taxon>
        <taxon>Cryptococcaceae</taxon>
        <taxon>Kwoniella</taxon>
    </lineage>
</organism>
<dbReference type="KEGG" id="kdj:28969439"/>
<protein>
    <submittedName>
        <fullName evidence="2">Uncharacterized protein</fullName>
    </submittedName>
</protein>
<name>A0A1A6A087_9TREE</name>